<dbReference type="AlphaFoldDB" id="A0A8C0FHE8"/>
<dbReference type="PANTHER" id="PTHR10424:SF73">
    <property type="entry name" value="ENDOGENOUS RETROVIRUS GROUP FC1 ENV POLYPROTEIN-RELATED"/>
    <property type="match status" value="1"/>
</dbReference>
<evidence type="ECO:0000313" key="5">
    <source>
        <dbReference type="Proteomes" id="UP000694567"/>
    </source>
</evidence>
<evidence type="ECO:0000313" key="4">
    <source>
        <dbReference type="Ensembl" id="ENSBOBP00000018061.1"/>
    </source>
</evidence>
<dbReference type="Ensembl" id="ENSBOBT00000018466.1">
    <property type="protein sequence ID" value="ENSBOBP00000018061.1"/>
    <property type="gene ID" value="ENSBOBG00000011185.1"/>
</dbReference>
<name>A0A8C0FHE8_BUBBB</name>
<sequence length="391" mass="44265">MKGWTLIISMIELWVGTVGAWDQNSYLKMTQTIAESFNLSDCWVCTALPRGNLEIPLLGIPVSYNKWSWPHDSLNNFTLPTGDNIIWNVGTSCGPGQQESQLPSGETICWGSQSPLPPKESVPNHSSILKGLWFNYSYDCIPDGHWWLCGDGRARKSLPKYWDGDCTLGYVIPQDKIYIHSHPPPGFIRTPWRKVRRALENPLIKRLTAYHSFGRWVFPQLGVSELEKAIVNISATMEKIVNSTVDAIQGLQVEISSLSKVVLQNRMVLDLITAKEGGVCLIINQSCCSYINQGKRIETDMTQIWQQSNILHQVTQDNTLLGFTNLWEKLTSWLPDLTWLKQLFIACVLIIILGISICCLLHNHYGDWKRHQLHQKVESGAYFAKPIKGMA</sequence>
<evidence type="ECO:0000256" key="2">
    <source>
        <dbReference type="SAM" id="Phobius"/>
    </source>
</evidence>
<proteinExistence type="predicted"/>
<feature type="chain" id="PRO_5034529204" evidence="3">
    <location>
        <begin position="21"/>
        <end position="391"/>
    </location>
</feature>
<protein>
    <submittedName>
        <fullName evidence="4">Uncharacterized protein</fullName>
    </submittedName>
</protein>
<keyword evidence="2" id="KW-1133">Transmembrane helix</keyword>
<evidence type="ECO:0000256" key="3">
    <source>
        <dbReference type="SAM" id="SignalP"/>
    </source>
</evidence>
<feature type="signal peptide" evidence="3">
    <location>
        <begin position="1"/>
        <end position="20"/>
    </location>
</feature>
<dbReference type="Proteomes" id="UP000694567">
    <property type="component" value="Unplaced"/>
</dbReference>
<evidence type="ECO:0000256" key="1">
    <source>
        <dbReference type="ARBA" id="ARBA00023157"/>
    </source>
</evidence>
<organism evidence="4 5">
    <name type="scientific">Bubo bubo</name>
    <name type="common">Eurasian eagle-owl</name>
    <name type="synonym">Strix bubo</name>
    <dbReference type="NCBI Taxonomy" id="30461"/>
    <lineage>
        <taxon>Eukaryota</taxon>
        <taxon>Metazoa</taxon>
        <taxon>Chordata</taxon>
        <taxon>Craniata</taxon>
        <taxon>Vertebrata</taxon>
        <taxon>Euteleostomi</taxon>
        <taxon>Archelosauria</taxon>
        <taxon>Archosauria</taxon>
        <taxon>Dinosauria</taxon>
        <taxon>Saurischia</taxon>
        <taxon>Theropoda</taxon>
        <taxon>Coelurosauria</taxon>
        <taxon>Aves</taxon>
        <taxon>Neognathae</taxon>
        <taxon>Neoaves</taxon>
        <taxon>Telluraves</taxon>
        <taxon>Strigiformes</taxon>
        <taxon>Strigidae</taxon>
        <taxon>Bubo</taxon>
    </lineage>
</organism>
<keyword evidence="3" id="KW-0732">Signal</keyword>
<keyword evidence="5" id="KW-1185">Reference proteome</keyword>
<feature type="transmembrane region" description="Helical" evidence="2">
    <location>
        <begin position="339"/>
        <end position="361"/>
    </location>
</feature>
<dbReference type="Pfam" id="PF00429">
    <property type="entry name" value="TLV_coat"/>
    <property type="match status" value="1"/>
</dbReference>
<dbReference type="Gene3D" id="1.10.287.210">
    <property type="match status" value="1"/>
</dbReference>
<reference evidence="4" key="2">
    <citation type="submission" date="2025-09" db="UniProtKB">
        <authorList>
            <consortium name="Ensembl"/>
        </authorList>
    </citation>
    <scope>IDENTIFICATION</scope>
</reference>
<keyword evidence="2" id="KW-0472">Membrane</keyword>
<keyword evidence="1" id="KW-1015">Disulfide bond</keyword>
<keyword evidence="2" id="KW-0812">Transmembrane</keyword>
<dbReference type="PANTHER" id="PTHR10424">
    <property type="entry name" value="VIRAL ENVELOPE PROTEIN"/>
    <property type="match status" value="1"/>
</dbReference>
<accession>A0A8C0FHE8</accession>
<dbReference type="SUPFAM" id="SSF58069">
    <property type="entry name" value="Virus ectodomain"/>
    <property type="match status" value="1"/>
</dbReference>
<reference evidence="4" key="1">
    <citation type="submission" date="2025-08" db="UniProtKB">
        <authorList>
            <consortium name="Ensembl"/>
        </authorList>
    </citation>
    <scope>IDENTIFICATION</scope>
</reference>
<dbReference type="InterPro" id="IPR018154">
    <property type="entry name" value="TLV/ENV_coat_polyprotein"/>
</dbReference>